<evidence type="ECO:0000313" key="3">
    <source>
        <dbReference type="EMBL" id="RVW25823.1"/>
    </source>
</evidence>
<evidence type="ECO:0000256" key="1">
    <source>
        <dbReference type="SAM" id="MobiDB-lite"/>
    </source>
</evidence>
<evidence type="ECO:0000259" key="2">
    <source>
        <dbReference type="Pfam" id="PF25042"/>
    </source>
</evidence>
<dbReference type="InterPro" id="IPR056689">
    <property type="entry name" value="DUF7787"/>
</dbReference>
<gene>
    <name evidence="3" type="ORF">CK203_104381</name>
</gene>
<dbReference type="EMBL" id="QGNW01002059">
    <property type="protein sequence ID" value="RVW25823.1"/>
    <property type="molecule type" value="Genomic_DNA"/>
</dbReference>
<comment type="caution">
    <text evidence="3">The sequence shown here is derived from an EMBL/GenBank/DDBJ whole genome shotgun (WGS) entry which is preliminary data.</text>
</comment>
<organism evidence="3 4">
    <name type="scientific">Vitis vinifera</name>
    <name type="common">Grape</name>
    <dbReference type="NCBI Taxonomy" id="29760"/>
    <lineage>
        <taxon>Eukaryota</taxon>
        <taxon>Viridiplantae</taxon>
        <taxon>Streptophyta</taxon>
        <taxon>Embryophyta</taxon>
        <taxon>Tracheophyta</taxon>
        <taxon>Spermatophyta</taxon>
        <taxon>Magnoliopsida</taxon>
        <taxon>eudicotyledons</taxon>
        <taxon>Gunneridae</taxon>
        <taxon>Pentapetalae</taxon>
        <taxon>rosids</taxon>
        <taxon>Vitales</taxon>
        <taxon>Vitaceae</taxon>
        <taxon>Viteae</taxon>
        <taxon>Vitis</taxon>
    </lineage>
</organism>
<feature type="compositionally biased region" description="Polar residues" evidence="1">
    <location>
        <begin position="140"/>
        <end position="157"/>
    </location>
</feature>
<dbReference type="Proteomes" id="UP000288805">
    <property type="component" value="Unassembled WGS sequence"/>
</dbReference>
<feature type="region of interest" description="Disordered" evidence="1">
    <location>
        <begin position="120"/>
        <end position="189"/>
    </location>
</feature>
<feature type="compositionally biased region" description="Basic residues" evidence="1">
    <location>
        <begin position="165"/>
        <end position="174"/>
    </location>
</feature>
<dbReference type="PANTHER" id="PTHR35096:SF8">
    <property type="entry name" value="OS03G0308600 PROTEIN"/>
    <property type="match status" value="1"/>
</dbReference>
<feature type="domain" description="DUF7787" evidence="2">
    <location>
        <begin position="5"/>
        <end position="61"/>
    </location>
</feature>
<proteinExistence type="predicted"/>
<dbReference type="PANTHER" id="PTHR35096">
    <property type="entry name" value="BNAA08G28570D PROTEIN"/>
    <property type="match status" value="1"/>
</dbReference>
<dbReference type="AlphaFoldDB" id="A0A438CRM2"/>
<sequence>MGRSSRKMSLEEYFDFFESRNDTPLSVYNLNQIIAVHGFMHLYKARKQAMVDAVNTIELIDPCRSTLSQNIKSCAGMTLKQVISDLRDLNWQECCVTSLENISSSNSNYLAQESGLRNVELPKSKSRKKGSKSKTVDAPTVNNDASFDGNSLSNSSVIGECPGKLVKKRKRKPKDKAGGDSAACSFGSC</sequence>
<accession>A0A438CRM2</accession>
<reference evidence="3 4" key="1">
    <citation type="journal article" date="2018" name="PLoS Genet.">
        <title>Population sequencing reveals clonal diversity and ancestral inbreeding in the grapevine cultivar Chardonnay.</title>
        <authorList>
            <person name="Roach M.J."/>
            <person name="Johnson D.L."/>
            <person name="Bohlmann J."/>
            <person name="van Vuuren H.J."/>
            <person name="Jones S.J."/>
            <person name="Pretorius I.S."/>
            <person name="Schmidt S.A."/>
            <person name="Borneman A.R."/>
        </authorList>
    </citation>
    <scope>NUCLEOTIDE SEQUENCE [LARGE SCALE GENOMIC DNA]</scope>
    <source>
        <strain evidence="4">cv. Chardonnay</strain>
        <tissue evidence="3">Leaf</tissue>
    </source>
</reference>
<evidence type="ECO:0000313" key="4">
    <source>
        <dbReference type="Proteomes" id="UP000288805"/>
    </source>
</evidence>
<protein>
    <recommendedName>
        <fullName evidence="2">DUF7787 domain-containing protein</fullName>
    </recommendedName>
</protein>
<dbReference type="Pfam" id="PF25042">
    <property type="entry name" value="DUF7787"/>
    <property type="match status" value="1"/>
</dbReference>
<name>A0A438CRM2_VITVI</name>